<feature type="transmembrane region" description="Helical" evidence="2">
    <location>
        <begin position="868"/>
        <end position="888"/>
    </location>
</feature>
<dbReference type="EMBL" id="DTIY01000075">
    <property type="protein sequence ID" value="HGY39973.1"/>
    <property type="molecule type" value="Genomic_DNA"/>
</dbReference>
<dbReference type="GO" id="GO:0005524">
    <property type="term" value="F:ATP binding"/>
    <property type="evidence" value="ECO:0007669"/>
    <property type="project" value="InterPro"/>
</dbReference>
<keyword evidence="4" id="KW-0808">Transferase</keyword>
<feature type="transmembrane region" description="Helical" evidence="2">
    <location>
        <begin position="796"/>
        <end position="815"/>
    </location>
</feature>
<organism evidence="4">
    <name type="scientific">Candidatus Caldatribacterium saccharofermentans</name>
    <dbReference type="NCBI Taxonomy" id="1454753"/>
    <lineage>
        <taxon>Bacteria</taxon>
        <taxon>Pseudomonadati</taxon>
        <taxon>Atribacterota</taxon>
        <taxon>Atribacteria</taxon>
        <taxon>Atribacterales</taxon>
        <taxon>Candidatus Caldatribacteriaceae</taxon>
        <taxon>Candidatus Caldatribacterium</taxon>
    </lineage>
</organism>
<evidence type="ECO:0000256" key="1">
    <source>
        <dbReference type="SAM" id="MobiDB-lite"/>
    </source>
</evidence>
<dbReference type="Gene3D" id="1.10.510.10">
    <property type="entry name" value="Transferase(Phosphotransferase) domain 1"/>
    <property type="match status" value="1"/>
</dbReference>
<accession>A0A7V4TK31</accession>
<dbReference type="InterPro" id="IPR000719">
    <property type="entry name" value="Prot_kinase_dom"/>
</dbReference>
<comment type="caution">
    <text evidence="4">The sequence shown here is derived from an EMBL/GenBank/DDBJ whole genome shotgun (WGS) entry which is preliminary data.</text>
</comment>
<dbReference type="PANTHER" id="PTHR24348">
    <property type="entry name" value="SERINE/THREONINE-PROTEIN KINASE UNC-51-RELATED"/>
    <property type="match status" value="1"/>
</dbReference>
<proteinExistence type="predicted"/>
<evidence type="ECO:0000256" key="2">
    <source>
        <dbReference type="SAM" id="Phobius"/>
    </source>
</evidence>
<keyword evidence="4" id="KW-0418">Kinase</keyword>
<dbReference type="AlphaFoldDB" id="A0A7V4TK31"/>
<protein>
    <submittedName>
        <fullName evidence="4">Serine/threonine-protein kinase</fullName>
    </submittedName>
</protein>
<dbReference type="PROSITE" id="PS00108">
    <property type="entry name" value="PROTEIN_KINASE_ST"/>
    <property type="match status" value="1"/>
</dbReference>
<feature type="region of interest" description="Disordered" evidence="1">
    <location>
        <begin position="1"/>
        <end position="29"/>
    </location>
</feature>
<dbReference type="PROSITE" id="PS50011">
    <property type="entry name" value="PROTEIN_KINASE_DOM"/>
    <property type="match status" value="1"/>
</dbReference>
<sequence>MLQDKNGSEEKTVSEVDKTLAETERTVREIPESRPVPLGRRIWRDYAVVEELSALGGEADIFVVSRSDQRFVLKLYRKGMEPRETVLSKVKEISERFPEHVIQLLEYGFDEETGRWYELLEYAPFGNLRSFLQGKTLNDALLRELIGEINEGLKILHEHGIIHRDLKPTNILVRRDMPPDLVFGDFGISSVIDPEVSKKQTSVKGTPLYSAPESFTGVMGREVDYWSLGMILYEILAGANPFAGLDMRTIMYRLTTEDVPIPEVSEEYRPLLQGLLTRNPRKRWGYEEVRRWCQGERDIPVFYGEKEARYGTPYPFMGGSYSSLEELTLAFMESAESFEHAARHLVKEHIKTWCSQNNDLARAIWLDDVVAASRSPEEMVVRVVYTLHRSLPFALYGETITPQRLSEILGKKLTGGLTGGEEKIITLLDDGRLQRILTVYEELTGRKEEELEKYLEEYAKLVGKSQDTTKLLRFFYIIDSEKPFQGVDGSRCTTKEELAECLERNFEHYSKELQDPSASFYLFLEARGFGQEAEAFRAFFEGGLPPEGALNRIILALQSPYFVFQGQRFQNPEELLKCDGSAKSRLLEELQRPYSKLSLWIANSFPELQKSVERWRSLKRLDPQTLRYALGQGFESGGEVVRSVDEFRGLLRRQAKNIDLQEANYWLRYYMEASLNELIFSLLESSEVGEENVRALLSFALRNQEDSTWDASTTIRRYDMFMEKWVAKHPDSSLAERYRREKALREARVREIRAEIERDRDWEKQKVQRSYDAILEQRRDEARRSEDYRDKRARSIGWFIACSFLGLLALVAFAYERGSIADRAMLDMSFKLVPLGGIIGGVWGAFLVKGGFWGFVGGAILGGILGTVPPLLIVLLLMAVFALVGIAYRQKMKNIVREVSYLTAEESARLSESLQAIDGHFGEKARAEITRAVLEILAMDDGEFWASSRNK</sequence>
<dbReference type="SUPFAM" id="SSF56112">
    <property type="entry name" value="Protein kinase-like (PK-like)"/>
    <property type="match status" value="1"/>
</dbReference>
<feature type="domain" description="Protein kinase" evidence="3">
    <location>
        <begin position="47"/>
        <end position="302"/>
    </location>
</feature>
<dbReference type="GO" id="GO:0004674">
    <property type="term" value="F:protein serine/threonine kinase activity"/>
    <property type="evidence" value="ECO:0007669"/>
    <property type="project" value="InterPro"/>
</dbReference>
<keyword evidence="2" id="KW-0472">Membrane</keyword>
<keyword evidence="2" id="KW-1133">Transmembrane helix</keyword>
<dbReference type="SMART" id="SM00220">
    <property type="entry name" value="S_TKc"/>
    <property type="match status" value="1"/>
</dbReference>
<name>A0A7V4TK31_9BACT</name>
<dbReference type="InterPro" id="IPR008271">
    <property type="entry name" value="Ser/Thr_kinase_AS"/>
</dbReference>
<keyword evidence="2" id="KW-0812">Transmembrane</keyword>
<dbReference type="InterPro" id="IPR045269">
    <property type="entry name" value="Atg1-like"/>
</dbReference>
<feature type="transmembrane region" description="Helical" evidence="2">
    <location>
        <begin position="835"/>
        <end position="856"/>
    </location>
</feature>
<evidence type="ECO:0000259" key="3">
    <source>
        <dbReference type="PROSITE" id="PS50011"/>
    </source>
</evidence>
<dbReference type="CDD" id="cd14014">
    <property type="entry name" value="STKc_PknB_like"/>
    <property type="match status" value="1"/>
</dbReference>
<dbReference type="InterPro" id="IPR011009">
    <property type="entry name" value="Kinase-like_dom_sf"/>
</dbReference>
<reference evidence="4" key="1">
    <citation type="journal article" date="2020" name="mSystems">
        <title>Genome- and Community-Level Interaction Insights into Carbon Utilization and Element Cycling Functions of Hydrothermarchaeota in Hydrothermal Sediment.</title>
        <authorList>
            <person name="Zhou Z."/>
            <person name="Liu Y."/>
            <person name="Xu W."/>
            <person name="Pan J."/>
            <person name="Luo Z.H."/>
            <person name="Li M."/>
        </authorList>
    </citation>
    <scope>NUCLEOTIDE SEQUENCE [LARGE SCALE GENOMIC DNA]</scope>
    <source>
        <strain evidence="4">SpSt-82</strain>
    </source>
</reference>
<dbReference type="GO" id="GO:0005737">
    <property type="term" value="C:cytoplasm"/>
    <property type="evidence" value="ECO:0007669"/>
    <property type="project" value="TreeGrafter"/>
</dbReference>
<evidence type="ECO:0000313" key="4">
    <source>
        <dbReference type="EMBL" id="HGY39973.1"/>
    </source>
</evidence>
<dbReference type="Pfam" id="PF00069">
    <property type="entry name" value="Pkinase"/>
    <property type="match status" value="1"/>
</dbReference>
<gene>
    <name evidence="4" type="ORF">ENW11_09230</name>
</gene>